<protein>
    <submittedName>
        <fullName evidence="6">Uncharacterized protein</fullName>
    </submittedName>
</protein>
<dbReference type="GO" id="GO:0005509">
    <property type="term" value="F:calcium ion binding"/>
    <property type="evidence" value="ECO:0007669"/>
    <property type="project" value="InterPro"/>
</dbReference>
<comment type="caution">
    <text evidence="6">The sequence shown here is derived from an EMBL/GenBank/DDBJ whole genome shotgun (WGS) entry which is preliminary data.</text>
</comment>
<comment type="similarity">
    <text evidence="1">Belongs to the annexin family.</text>
</comment>
<dbReference type="SUPFAM" id="SSF47874">
    <property type="entry name" value="Annexin"/>
    <property type="match status" value="1"/>
</dbReference>
<dbReference type="EMBL" id="CAJOBJ010155014">
    <property type="protein sequence ID" value="CAF4822612.1"/>
    <property type="molecule type" value="Genomic_DNA"/>
</dbReference>
<dbReference type="InterPro" id="IPR037104">
    <property type="entry name" value="Annexin_sf"/>
</dbReference>
<gene>
    <name evidence="4" type="ORF">BYL167_LOCUS47675</name>
    <name evidence="5" type="ORF">BYL167_LOCUS48220</name>
    <name evidence="6" type="ORF">GIL414_LOCUS48083</name>
</gene>
<dbReference type="Gene3D" id="1.10.220.10">
    <property type="entry name" value="Annexin"/>
    <property type="match status" value="1"/>
</dbReference>
<dbReference type="Proteomes" id="UP000681720">
    <property type="component" value="Unassembled WGS sequence"/>
</dbReference>
<dbReference type="AlphaFoldDB" id="A0A8S3BE47"/>
<dbReference type="Proteomes" id="UP000681967">
    <property type="component" value="Unassembled WGS sequence"/>
</dbReference>
<evidence type="ECO:0000256" key="3">
    <source>
        <dbReference type="ARBA" id="ARBA00023216"/>
    </source>
</evidence>
<dbReference type="EMBL" id="CAJOBH010140495">
    <property type="protein sequence ID" value="CAF4802808.1"/>
    <property type="molecule type" value="Genomic_DNA"/>
</dbReference>
<reference evidence="6" key="1">
    <citation type="submission" date="2021-02" db="EMBL/GenBank/DDBJ databases">
        <authorList>
            <person name="Nowell W R."/>
        </authorList>
    </citation>
    <scope>NUCLEOTIDE SEQUENCE</scope>
</reference>
<evidence type="ECO:0000256" key="1">
    <source>
        <dbReference type="ARBA" id="ARBA00007831"/>
    </source>
</evidence>
<keyword evidence="3" id="KW-0041">Annexin</keyword>
<dbReference type="InterPro" id="IPR018502">
    <property type="entry name" value="Annexin_repeat"/>
</dbReference>
<evidence type="ECO:0000313" key="7">
    <source>
        <dbReference type="Proteomes" id="UP000681720"/>
    </source>
</evidence>
<evidence type="ECO:0000313" key="4">
    <source>
        <dbReference type="EMBL" id="CAF4789894.1"/>
    </source>
</evidence>
<dbReference type="Pfam" id="PF00191">
    <property type="entry name" value="Annexin"/>
    <property type="match status" value="1"/>
</dbReference>
<evidence type="ECO:0000256" key="2">
    <source>
        <dbReference type="ARBA" id="ARBA00022737"/>
    </source>
</evidence>
<name>A0A8S3BE47_9BILA</name>
<dbReference type="GO" id="GO:0005544">
    <property type="term" value="F:calcium-dependent phospholipid binding"/>
    <property type="evidence" value="ECO:0007669"/>
    <property type="project" value="InterPro"/>
</dbReference>
<dbReference type="EMBL" id="CAJOBH010137724">
    <property type="protein sequence ID" value="CAF4789894.1"/>
    <property type="molecule type" value="Genomic_DNA"/>
</dbReference>
<sequence length="39" mass="4519">EAYNRLFNRELERDVSSETSGDYKALLLELMKDPSQRSG</sequence>
<keyword evidence="2" id="KW-0677">Repeat</keyword>
<feature type="non-terminal residue" evidence="6">
    <location>
        <position position="1"/>
    </location>
</feature>
<proteinExistence type="inferred from homology"/>
<accession>A0A8S3BE47</accession>
<evidence type="ECO:0000313" key="6">
    <source>
        <dbReference type="EMBL" id="CAF4822612.1"/>
    </source>
</evidence>
<organism evidence="6 7">
    <name type="scientific">Rotaria magnacalcarata</name>
    <dbReference type="NCBI Taxonomy" id="392030"/>
    <lineage>
        <taxon>Eukaryota</taxon>
        <taxon>Metazoa</taxon>
        <taxon>Spiralia</taxon>
        <taxon>Gnathifera</taxon>
        <taxon>Rotifera</taxon>
        <taxon>Eurotatoria</taxon>
        <taxon>Bdelloidea</taxon>
        <taxon>Philodinida</taxon>
        <taxon>Philodinidae</taxon>
        <taxon>Rotaria</taxon>
    </lineage>
</organism>
<evidence type="ECO:0000313" key="5">
    <source>
        <dbReference type="EMBL" id="CAF4802808.1"/>
    </source>
</evidence>
<dbReference type="PROSITE" id="PS51897">
    <property type="entry name" value="ANNEXIN_2"/>
    <property type="match status" value="1"/>
</dbReference>